<feature type="modified residue" description="4-aspartylphosphate" evidence="20">
    <location>
        <position position="1133"/>
    </location>
</feature>
<dbReference type="InterPro" id="IPR036641">
    <property type="entry name" value="HPT_dom_sf"/>
</dbReference>
<evidence type="ECO:0000256" key="8">
    <source>
        <dbReference type="ARBA" id="ARBA00022729"/>
    </source>
</evidence>
<dbReference type="CDD" id="cd00082">
    <property type="entry name" value="HisKA"/>
    <property type="match status" value="1"/>
</dbReference>
<evidence type="ECO:0000256" key="6">
    <source>
        <dbReference type="ARBA" id="ARBA00022679"/>
    </source>
</evidence>
<evidence type="ECO:0000256" key="16">
    <source>
        <dbReference type="ARBA" id="ARBA00058004"/>
    </source>
</evidence>
<keyword evidence="7" id="KW-0812">Transmembrane</keyword>
<dbReference type="InterPro" id="IPR036097">
    <property type="entry name" value="HisK_dim/P_sf"/>
</dbReference>
<dbReference type="GO" id="GO:0005886">
    <property type="term" value="C:plasma membrane"/>
    <property type="evidence" value="ECO:0007669"/>
    <property type="project" value="UniProtKB-SubCell"/>
</dbReference>
<dbReference type="GO" id="GO:0000155">
    <property type="term" value="F:phosphorelay sensor kinase activity"/>
    <property type="evidence" value="ECO:0007669"/>
    <property type="project" value="InterPro"/>
</dbReference>
<keyword evidence="13" id="KW-0902">Two-component regulatory system</keyword>
<dbReference type="SUPFAM" id="SSF55874">
    <property type="entry name" value="ATPase domain of HSP90 chaperone/DNA topoisomerase II/histidine kinase"/>
    <property type="match status" value="1"/>
</dbReference>
<dbReference type="RefSeq" id="WP_186915207.1">
    <property type="nucleotide sequence ID" value="NZ_JACOFZ010000001.1"/>
</dbReference>
<dbReference type="InterPro" id="IPR036890">
    <property type="entry name" value="HATPase_C_sf"/>
</dbReference>
<proteinExistence type="predicted"/>
<dbReference type="InterPro" id="IPR001610">
    <property type="entry name" value="PAC"/>
</dbReference>
<evidence type="ECO:0000256" key="13">
    <source>
        <dbReference type="ARBA" id="ARBA00023012"/>
    </source>
</evidence>
<evidence type="ECO:0000256" key="2">
    <source>
        <dbReference type="ARBA" id="ARBA00004651"/>
    </source>
</evidence>
<dbReference type="PROSITE" id="PS50113">
    <property type="entry name" value="PAC"/>
    <property type="match status" value="1"/>
</dbReference>
<evidence type="ECO:0000256" key="18">
    <source>
        <dbReference type="ARBA" id="ARBA00068150"/>
    </source>
</evidence>
<keyword evidence="11" id="KW-0067">ATP-binding</keyword>
<evidence type="ECO:0000256" key="12">
    <source>
        <dbReference type="ARBA" id="ARBA00022989"/>
    </source>
</evidence>
<evidence type="ECO:0000256" key="21">
    <source>
        <dbReference type="PROSITE-ProRule" id="PRU00339"/>
    </source>
</evidence>
<dbReference type="InterPro" id="IPR001789">
    <property type="entry name" value="Sig_transdc_resp-reg_receiver"/>
</dbReference>
<keyword evidence="12" id="KW-1133">Transmembrane helix</keyword>
<dbReference type="SUPFAM" id="SSF55785">
    <property type="entry name" value="PYP-like sensor domain (PAS domain)"/>
    <property type="match status" value="2"/>
</dbReference>
<name>A0A923HM07_9BURK</name>
<keyword evidence="15" id="KW-0472">Membrane</keyword>
<feature type="repeat" description="TPR" evidence="21">
    <location>
        <begin position="171"/>
        <end position="204"/>
    </location>
</feature>
<evidence type="ECO:0000259" key="24">
    <source>
        <dbReference type="PROSITE" id="PS50112"/>
    </source>
</evidence>
<dbReference type="EC" id="2.7.13.3" evidence="3"/>
<comment type="subcellular location">
    <subcellularLocation>
        <location evidence="2">Cell membrane</location>
        <topology evidence="2">Multi-pass membrane protein</topology>
    </subcellularLocation>
</comment>
<evidence type="ECO:0000313" key="26">
    <source>
        <dbReference type="EMBL" id="MBC3880266.1"/>
    </source>
</evidence>
<dbReference type="CDD" id="cd16922">
    <property type="entry name" value="HATPase_EvgS-ArcB-TorS-like"/>
    <property type="match status" value="1"/>
</dbReference>
<dbReference type="InterPro" id="IPR019734">
    <property type="entry name" value="TPR_rpt"/>
</dbReference>
<dbReference type="SUPFAM" id="SSF48452">
    <property type="entry name" value="TPR-like"/>
    <property type="match status" value="2"/>
</dbReference>
<keyword evidence="10" id="KW-0418">Kinase</keyword>
<dbReference type="InterPro" id="IPR005467">
    <property type="entry name" value="His_kinase_dom"/>
</dbReference>
<dbReference type="SMART" id="SM00086">
    <property type="entry name" value="PAC"/>
    <property type="match status" value="2"/>
</dbReference>
<dbReference type="Gene3D" id="1.25.40.10">
    <property type="entry name" value="Tetratricopeptide repeat domain"/>
    <property type="match status" value="2"/>
</dbReference>
<evidence type="ECO:0000256" key="17">
    <source>
        <dbReference type="ARBA" id="ARBA00064003"/>
    </source>
</evidence>
<dbReference type="Gene3D" id="3.40.50.2300">
    <property type="match status" value="2"/>
</dbReference>
<dbReference type="InterPro" id="IPR000014">
    <property type="entry name" value="PAS"/>
</dbReference>
<accession>A0A923HM07</accession>
<evidence type="ECO:0000256" key="20">
    <source>
        <dbReference type="PROSITE-ProRule" id="PRU00169"/>
    </source>
</evidence>
<dbReference type="InterPro" id="IPR035965">
    <property type="entry name" value="PAS-like_dom_sf"/>
</dbReference>
<dbReference type="InterPro" id="IPR013767">
    <property type="entry name" value="PAS_fold"/>
</dbReference>
<gene>
    <name evidence="26" type="ORF">H8K36_02670</name>
</gene>
<dbReference type="CDD" id="cd00130">
    <property type="entry name" value="PAS"/>
    <property type="match status" value="2"/>
</dbReference>
<dbReference type="FunFam" id="3.30.565.10:FF:000010">
    <property type="entry name" value="Sensor histidine kinase RcsC"/>
    <property type="match status" value="1"/>
</dbReference>
<feature type="domain" description="Histidine kinase" evidence="22">
    <location>
        <begin position="701"/>
        <end position="922"/>
    </location>
</feature>
<dbReference type="PRINTS" id="PR00344">
    <property type="entry name" value="BCTRLSENSOR"/>
</dbReference>
<keyword evidence="14" id="KW-0843">Virulence</keyword>
<dbReference type="GO" id="GO:0006355">
    <property type="term" value="P:regulation of DNA-templated transcription"/>
    <property type="evidence" value="ECO:0007669"/>
    <property type="project" value="InterPro"/>
</dbReference>
<evidence type="ECO:0000256" key="7">
    <source>
        <dbReference type="ARBA" id="ARBA00022692"/>
    </source>
</evidence>
<keyword evidence="4" id="KW-1003">Cell membrane</keyword>
<dbReference type="CDD" id="cd17546">
    <property type="entry name" value="REC_hyHK_CKI1_RcsC-like"/>
    <property type="match status" value="2"/>
</dbReference>
<dbReference type="Pfam" id="PF00989">
    <property type="entry name" value="PAS"/>
    <property type="match status" value="1"/>
</dbReference>
<dbReference type="PROSITE" id="PS50109">
    <property type="entry name" value="HIS_KIN"/>
    <property type="match status" value="1"/>
</dbReference>
<dbReference type="InterPro" id="IPR003594">
    <property type="entry name" value="HATPase_dom"/>
</dbReference>
<dbReference type="Pfam" id="PF02518">
    <property type="entry name" value="HATPase_c"/>
    <property type="match status" value="1"/>
</dbReference>
<dbReference type="SMART" id="SM00091">
    <property type="entry name" value="PAS"/>
    <property type="match status" value="2"/>
</dbReference>
<dbReference type="Pfam" id="PF13426">
    <property type="entry name" value="PAS_9"/>
    <property type="match status" value="1"/>
</dbReference>
<dbReference type="SUPFAM" id="SSF52172">
    <property type="entry name" value="CheY-like"/>
    <property type="match status" value="2"/>
</dbReference>
<feature type="domain" description="Response regulatory" evidence="23">
    <location>
        <begin position="1081"/>
        <end position="1200"/>
    </location>
</feature>
<dbReference type="Gene3D" id="3.30.450.20">
    <property type="entry name" value="PAS domain"/>
    <property type="match status" value="2"/>
</dbReference>
<comment type="caution">
    <text evidence="26">The sequence shown here is derived from an EMBL/GenBank/DDBJ whole genome shotgun (WGS) entry which is preliminary data.</text>
</comment>
<feature type="domain" description="Response regulatory" evidence="23">
    <location>
        <begin position="939"/>
        <end position="1059"/>
    </location>
</feature>
<organism evidence="26 27">
    <name type="scientific">Undibacterium nitidum</name>
    <dbReference type="NCBI Taxonomy" id="2762298"/>
    <lineage>
        <taxon>Bacteria</taxon>
        <taxon>Pseudomonadati</taxon>
        <taxon>Pseudomonadota</taxon>
        <taxon>Betaproteobacteria</taxon>
        <taxon>Burkholderiales</taxon>
        <taxon>Oxalobacteraceae</taxon>
        <taxon>Undibacterium</taxon>
    </lineage>
</organism>
<dbReference type="Pfam" id="PF13424">
    <property type="entry name" value="TPR_12"/>
    <property type="match status" value="1"/>
</dbReference>
<dbReference type="Pfam" id="PF00072">
    <property type="entry name" value="Response_reg"/>
    <property type="match status" value="2"/>
</dbReference>
<keyword evidence="9" id="KW-0547">Nucleotide-binding</keyword>
<keyword evidence="6" id="KW-0808">Transferase</keyword>
<dbReference type="PANTHER" id="PTHR45339">
    <property type="entry name" value="HYBRID SIGNAL TRANSDUCTION HISTIDINE KINASE J"/>
    <property type="match status" value="1"/>
</dbReference>
<evidence type="ECO:0000256" key="4">
    <source>
        <dbReference type="ARBA" id="ARBA00022475"/>
    </source>
</evidence>
<comment type="function">
    <text evidence="16">Member of the two-component regulatory system BvgS/BvgA. Phosphorylates BvgA via a four-step phosphorelay in response to environmental signals.</text>
</comment>
<feature type="modified residue" description="4-aspartylphosphate" evidence="20">
    <location>
        <position position="992"/>
    </location>
</feature>
<keyword evidence="27" id="KW-1185">Reference proteome</keyword>
<comment type="subunit">
    <text evidence="17">At low DSF concentrations, interacts with RpfF.</text>
</comment>
<feature type="domain" description="PAC" evidence="25">
    <location>
        <begin position="485"/>
        <end position="536"/>
    </location>
</feature>
<dbReference type="Gene3D" id="3.30.565.10">
    <property type="entry name" value="Histidine kinase-like ATPase, C-terminal domain"/>
    <property type="match status" value="1"/>
</dbReference>
<evidence type="ECO:0000256" key="19">
    <source>
        <dbReference type="ARBA" id="ARBA00070152"/>
    </source>
</evidence>
<dbReference type="NCBIfam" id="TIGR00229">
    <property type="entry name" value="sensory_box"/>
    <property type="match status" value="2"/>
</dbReference>
<dbReference type="SMART" id="SM00387">
    <property type="entry name" value="HATPase_c"/>
    <property type="match status" value="1"/>
</dbReference>
<evidence type="ECO:0000256" key="1">
    <source>
        <dbReference type="ARBA" id="ARBA00000085"/>
    </source>
</evidence>
<dbReference type="Pfam" id="PF01627">
    <property type="entry name" value="Hpt"/>
    <property type="match status" value="1"/>
</dbReference>
<dbReference type="Pfam" id="PF00512">
    <property type="entry name" value="HisKA"/>
    <property type="match status" value="1"/>
</dbReference>
<dbReference type="InterPro" id="IPR004358">
    <property type="entry name" value="Sig_transdc_His_kin-like_C"/>
</dbReference>
<dbReference type="InterPro" id="IPR000700">
    <property type="entry name" value="PAS-assoc_C"/>
</dbReference>
<comment type="catalytic activity">
    <reaction evidence="1">
        <text>ATP + protein L-histidine = ADP + protein N-phospho-L-histidine.</text>
        <dbReference type="EC" id="2.7.13.3"/>
    </reaction>
</comment>
<evidence type="ECO:0000259" key="25">
    <source>
        <dbReference type="PROSITE" id="PS50113"/>
    </source>
</evidence>
<dbReference type="SUPFAM" id="SSF47384">
    <property type="entry name" value="Homodimeric domain of signal transducing histidine kinase"/>
    <property type="match status" value="1"/>
</dbReference>
<dbReference type="FunFam" id="1.10.287.130:FF:000002">
    <property type="entry name" value="Two-component osmosensing histidine kinase"/>
    <property type="match status" value="1"/>
</dbReference>
<evidence type="ECO:0000259" key="22">
    <source>
        <dbReference type="PROSITE" id="PS50109"/>
    </source>
</evidence>
<dbReference type="InterPro" id="IPR008207">
    <property type="entry name" value="Sig_transdc_His_kin_Hpt_dom"/>
</dbReference>
<evidence type="ECO:0000256" key="15">
    <source>
        <dbReference type="ARBA" id="ARBA00023136"/>
    </source>
</evidence>
<reference evidence="26" key="1">
    <citation type="submission" date="2020-08" db="EMBL/GenBank/DDBJ databases">
        <title>Novel species isolated from subtropical streams in China.</title>
        <authorList>
            <person name="Lu H."/>
        </authorList>
    </citation>
    <scope>NUCLEOTIDE SEQUENCE</scope>
    <source>
        <strain evidence="26">LX22W</strain>
    </source>
</reference>
<keyword evidence="21" id="KW-0802">TPR repeat</keyword>
<dbReference type="InterPro" id="IPR011990">
    <property type="entry name" value="TPR-like_helical_dom_sf"/>
</dbReference>
<keyword evidence="5 20" id="KW-0597">Phosphoprotein</keyword>
<evidence type="ECO:0000313" key="27">
    <source>
        <dbReference type="Proteomes" id="UP000627446"/>
    </source>
</evidence>
<protein>
    <recommendedName>
        <fullName evidence="18">Sensory/regulatory protein RpfC</fullName>
        <ecNumber evidence="3">2.7.13.3</ecNumber>
    </recommendedName>
    <alternativeName>
        <fullName evidence="19">Virulence sensor protein BvgS</fullName>
    </alternativeName>
</protein>
<dbReference type="PANTHER" id="PTHR45339:SF1">
    <property type="entry name" value="HYBRID SIGNAL TRANSDUCTION HISTIDINE KINASE J"/>
    <property type="match status" value="1"/>
</dbReference>
<evidence type="ECO:0000256" key="9">
    <source>
        <dbReference type="ARBA" id="ARBA00022741"/>
    </source>
</evidence>
<dbReference type="SUPFAM" id="SSF47226">
    <property type="entry name" value="Histidine-containing phosphotransfer domain, HPT domain"/>
    <property type="match status" value="1"/>
</dbReference>
<evidence type="ECO:0000259" key="23">
    <source>
        <dbReference type="PROSITE" id="PS50110"/>
    </source>
</evidence>
<dbReference type="SMART" id="SM00448">
    <property type="entry name" value="REC"/>
    <property type="match status" value="2"/>
</dbReference>
<dbReference type="Gene3D" id="1.10.287.130">
    <property type="match status" value="1"/>
</dbReference>
<dbReference type="InterPro" id="IPR011006">
    <property type="entry name" value="CheY-like_superfamily"/>
</dbReference>
<dbReference type="PROSITE" id="PS50112">
    <property type="entry name" value="PAS"/>
    <property type="match status" value="2"/>
</dbReference>
<dbReference type="SMART" id="SM00388">
    <property type="entry name" value="HisKA"/>
    <property type="match status" value="1"/>
</dbReference>
<evidence type="ECO:0000256" key="11">
    <source>
        <dbReference type="ARBA" id="ARBA00022840"/>
    </source>
</evidence>
<dbReference type="InterPro" id="IPR003661">
    <property type="entry name" value="HisK_dim/P_dom"/>
</dbReference>
<feature type="domain" description="PAS" evidence="24">
    <location>
        <begin position="557"/>
        <end position="606"/>
    </location>
</feature>
<sequence>MAGISITVKDELIERSLDGLDALRDSIEKGMEIAVSMRELGDSRADQQILAYADIVSAFSFYFENKLEESVLAFEKLIHSFVKMQDQHGVFFAKTGLVVVLRKLGQVVKARALCENELIPRCGGMQPRLLILALNIYAILLQECGETEKSIRFFYRALDESKKISSNSRIAQITANLGEVLYVTGNIEAAEELLQEARDLAPASAEKWLTPFSSTMLALCKISLGKFDEAYGAISHYVEVENGASSHTNSYRSFYLAVAAYTLAMRGDFEQASRFNSDALVLIDLIEDPHLKPYVWWVSGFINRRLGSIDSAIIDLRKAIDQVGESGYIHLPLKAINELSEIYADLGQWEQAYLEQKRHQKLFLRAQERASKIQLETLKIRHEFREAEHDRQLTERMVIERKTLDDELQRMLTERETILENSIVGMIFLNSQGRVQWVNTPLCQIFGVERQNVLGVSLEPFYESREAYLESGAAVSQAVLRGEAYVSELKMRRSDGSLFWVQFSGRAVNKNDLSYGTVWVVMDISARRQLEDDLHKSEYNYRLLIDNVTEGIIVVQNGKIAFANRLIESLTGYDQPELIGLPFTSSIYAEDIPLVVDRHSRRLRGEVVEQYYQIRLNRRFTNELIWVEISSVLIQWEGHPATLTFVSDLTQRKLLEIQLKESMDEQMRLQTLQMQNELKVSELARRHAEETTEAKSLFLANMSHEIRTPMNAIIGMAHLALKTELTVKQKDYVEKIHKAGMSLMGIINDILDFSKIEAGKLDIEVVDFDLDEVFNSVAVVTSEKAEEKGLEYLFDIGADVPRRLKGDPLRLGQVLINLVNNSIKFTNQGEVCLHCSVIRQEGNQKVLRFEVRDTGLGMSEAQSSKLFMPFSQGDESTTRKYGGTGLGLSISKGMIDLMGGEISLSSREGHGTSVVCTIPFDFTESEQPKFNRELFEHLRILVVDDHPLAARLLAEKLKVYGIACDTANAGDHALAMVIACDQERRYDAVFVDLHMPTMDGVELISCIRSANLRSVPKIALVGATARESLNYREESTVSDAYLDKPFNTSNVFDCLVNLFSYHTHSSVTNQAHTQMKCVGVRALLVEDNLINQQIAMELLESADIVVDIASNGRIAVDKLFLKDPHYYDIVFMDVQMPEMDGHEATRLIRADSRFRGLPIIAMTAHALLIERERCFTSGMNAHIAKPINPSELYATISEWCLSKVSQVAEVNVKAYVEEEVQMLKIDGVDTRQGLSRTMGDKQLYFKLLRLFVQDQKNVIAALRDALLKGENGLAERIAHTLKGVASLIGAEVHAMAARIELLIQSGQTVEMMTPILVACETQLALTIGNIENCLLRENALSDLEGITHDGVNISSEEVLNKLKRCYKLVGNYDGEALEALNESSDELCIAFGSDVQKQIMRAASQYDFDVILSIMKGNAELAGLELD</sequence>
<dbReference type="GO" id="GO:0005524">
    <property type="term" value="F:ATP binding"/>
    <property type="evidence" value="ECO:0007669"/>
    <property type="project" value="UniProtKB-KW"/>
</dbReference>
<dbReference type="Gene3D" id="1.20.120.160">
    <property type="entry name" value="HPT domain"/>
    <property type="match status" value="1"/>
</dbReference>
<evidence type="ECO:0000256" key="14">
    <source>
        <dbReference type="ARBA" id="ARBA00023026"/>
    </source>
</evidence>
<evidence type="ECO:0000256" key="3">
    <source>
        <dbReference type="ARBA" id="ARBA00012438"/>
    </source>
</evidence>
<evidence type="ECO:0000256" key="5">
    <source>
        <dbReference type="ARBA" id="ARBA00022553"/>
    </source>
</evidence>
<keyword evidence="8" id="KW-0732">Signal</keyword>
<feature type="domain" description="PAS" evidence="24">
    <location>
        <begin position="411"/>
        <end position="463"/>
    </location>
</feature>
<dbReference type="EMBL" id="JACOFZ010000001">
    <property type="protein sequence ID" value="MBC3880266.1"/>
    <property type="molecule type" value="Genomic_DNA"/>
</dbReference>
<evidence type="ECO:0000256" key="10">
    <source>
        <dbReference type="ARBA" id="ARBA00022777"/>
    </source>
</evidence>
<dbReference type="PROSITE" id="PS50005">
    <property type="entry name" value="TPR"/>
    <property type="match status" value="1"/>
</dbReference>
<dbReference type="SMART" id="SM00028">
    <property type="entry name" value="TPR"/>
    <property type="match status" value="3"/>
</dbReference>
<dbReference type="PROSITE" id="PS50110">
    <property type="entry name" value="RESPONSE_REGULATORY"/>
    <property type="match status" value="2"/>
</dbReference>
<dbReference type="Proteomes" id="UP000627446">
    <property type="component" value="Unassembled WGS sequence"/>
</dbReference>